<dbReference type="OrthoDB" id="7593450at2"/>
<dbReference type="STRING" id="713585.THITH_04180"/>
<dbReference type="EMBL" id="CP007029">
    <property type="protein sequence ID" value="AHE97594.1"/>
    <property type="molecule type" value="Genomic_DNA"/>
</dbReference>
<dbReference type="KEGG" id="tti:THITH_04180"/>
<dbReference type="RefSeq" id="WP_006745769.1">
    <property type="nucleotide sequence ID" value="NZ_CP007029.1"/>
</dbReference>
<proteinExistence type="predicted"/>
<protein>
    <submittedName>
        <fullName evidence="1">Membrane protein</fullName>
    </submittedName>
</protein>
<dbReference type="Gene3D" id="1.25.40.10">
    <property type="entry name" value="Tetratricopeptide repeat domain"/>
    <property type="match status" value="1"/>
</dbReference>
<dbReference type="Gene3D" id="1.20.58.320">
    <property type="entry name" value="TPR-like"/>
    <property type="match status" value="1"/>
</dbReference>
<dbReference type="Pfam" id="PF06041">
    <property type="entry name" value="DUF924"/>
    <property type="match status" value="1"/>
</dbReference>
<name>W0DG17_9GAMM</name>
<dbReference type="InterPro" id="IPR010323">
    <property type="entry name" value="DUF924"/>
</dbReference>
<dbReference type="InterPro" id="IPR011990">
    <property type="entry name" value="TPR-like_helical_dom_sf"/>
</dbReference>
<keyword evidence="2" id="KW-1185">Reference proteome</keyword>
<dbReference type="AlphaFoldDB" id="W0DG17"/>
<evidence type="ECO:0000313" key="1">
    <source>
        <dbReference type="EMBL" id="AHE97594.1"/>
    </source>
</evidence>
<dbReference type="Proteomes" id="UP000005289">
    <property type="component" value="Chromosome"/>
</dbReference>
<evidence type="ECO:0000313" key="2">
    <source>
        <dbReference type="Proteomes" id="UP000005289"/>
    </source>
</evidence>
<sequence length="188" mass="22120">MNRNTAVEHDHRDVLDFWFSEPVRPLWFRSTPAFDEQLRERYRAVWQTAARHDLDGWREAADSALALVIVLDQFPLNMFRGQAESFSTEAMAREVADHAIGQGWDTEFDDIRKAFLYLPFMHSESLADQERSVALYRAAGLTDSLRWAEHHREIIRRFGRFPHRNAALERRDTPEETEWLSSKQAFRG</sequence>
<organism evidence="1 2">
    <name type="scientific">Thioalkalivibrio paradoxus ARh 1</name>
    <dbReference type="NCBI Taxonomy" id="713585"/>
    <lineage>
        <taxon>Bacteria</taxon>
        <taxon>Pseudomonadati</taxon>
        <taxon>Pseudomonadota</taxon>
        <taxon>Gammaproteobacteria</taxon>
        <taxon>Chromatiales</taxon>
        <taxon>Ectothiorhodospiraceae</taxon>
        <taxon>Thioalkalivibrio</taxon>
    </lineage>
</organism>
<reference evidence="1 2" key="1">
    <citation type="submission" date="2013-12" db="EMBL/GenBank/DDBJ databases">
        <authorList>
            <consortium name="DOE Joint Genome Institute"/>
            <person name="Muyzer G."/>
            <person name="Huntemann M."/>
            <person name="Han J."/>
            <person name="Chen A."/>
            <person name="Kyrpides N."/>
            <person name="Mavromatis K."/>
            <person name="Markowitz V."/>
            <person name="Palaniappan K."/>
            <person name="Ivanova N."/>
            <person name="Schaumberg A."/>
            <person name="Pati A."/>
            <person name="Liolios K."/>
            <person name="Nordberg H.P."/>
            <person name="Cantor M.N."/>
            <person name="Hua S.X."/>
            <person name="Woyke T."/>
        </authorList>
    </citation>
    <scope>NUCLEOTIDE SEQUENCE [LARGE SCALE GENOMIC DNA]</scope>
    <source>
        <strain evidence="1 2">ARh 1</strain>
    </source>
</reference>
<dbReference type="HOGENOM" id="CLU_065010_2_0_6"/>
<gene>
    <name evidence="1" type="ORF">THITH_04180</name>
</gene>
<dbReference type="SUPFAM" id="SSF48452">
    <property type="entry name" value="TPR-like"/>
    <property type="match status" value="1"/>
</dbReference>
<accession>W0DG17</accession>